<dbReference type="Pfam" id="PF06938">
    <property type="entry name" value="DUF1285_N"/>
    <property type="match status" value="1"/>
</dbReference>
<organism evidence="4 5">
    <name type="scientific">Albimonas pacifica</name>
    <dbReference type="NCBI Taxonomy" id="1114924"/>
    <lineage>
        <taxon>Bacteria</taxon>
        <taxon>Pseudomonadati</taxon>
        <taxon>Pseudomonadota</taxon>
        <taxon>Alphaproteobacteria</taxon>
        <taxon>Rhodobacterales</taxon>
        <taxon>Paracoccaceae</taxon>
        <taxon>Albimonas</taxon>
    </lineage>
</organism>
<proteinExistence type="predicted"/>
<sequence length="210" mass="23096">MAETDQDLARRPSSDAKSGAPDADGLAKSIQTLGKKRGPAPVHLWNPPFCGDLDMRIARDGTWWYLGTPIGRPALVRLFAGVLRKDGDKYFLVTPVEKVGIAVDDAPFVAVDFRVEDPGGPDQALTFVTNVEDEAAAGPEHPIRVARDPETGEPSPYVLVRADLEALIDRKSFYRLVEICEHREIDGESWFGVRSRGEFFPVIPSAELPE</sequence>
<dbReference type="Pfam" id="PF21028">
    <property type="entry name" value="DUF1285_C"/>
    <property type="match status" value="1"/>
</dbReference>
<feature type="domain" description="DUF1285" evidence="3">
    <location>
        <begin position="107"/>
        <end position="202"/>
    </location>
</feature>
<evidence type="ECO:0008006" key="6">
    <source>
        <dbReference type="Google" id="ProtNLM"/>
    </source>
</evidence>
<reference evidence="4 5" key="1">
    <citation type="submission" date="2016-10" db="EMBL/GenBank/DDBJ databases">
        <authorList>
            <person name="de Groot N.N."/>
        </authorList>
    </citation>
    <scope>NUCLEOTIDE SEQUENCE [LARGE SCALE GENOMIC DNA]</scope>
    <source>
        <strain evidence="4 5">CGMCC 1.11030</strain>
    </source>
</reference>
<evidence type="ECO:0000259" key="2">
    <source>
        <dbReference type="Pfam" id="PF06938"/>
    </source>
</evidence>
<feature type="region of interest" description="Disordered" evidence="1">
    <location>
        <begin position="1"/>
        <end position="25"/>
    </location>
</feature>
<evidence type="ECO:0000313" key="5">
    <source>
        <dbReference type="Proteomes" id="UP000199377"/>
    </source>
</evidence>
<name>A0A1I3BSZ1_9RHOB</name>
<feature type="domain" description="DUF1285" evidence="2">
    <location>
        <begin position="40"/>
        <end position="106"/>
    </location>
</feature>
<evidence type="ECO:0000259" key="3">
    <source>
        <dbReference type="Pfam" id="PF21028"/>
    </source>
</evidence>
<dbReference type="RefSeq" id="WP_092857143.1">
    <property type="nucleotide sequence ID" value="NZ_FOQH01000001.1"/>
</dbReference>
<dbReference type="PIRSF" id="PIRSF029557">
    <property type="entry name" value="UCP029557"/>
    <property type="match status" value="1"/>
</dbReference>
<dbReference type="InterPro" id="IPR048342">
    <property type="entry name" value="DUF1285_C"/>
</dbReference>
<accession>A0A1I3BSZ1</accession>
<dbReference type="Proteomes" id="UP000199377">
    <property type="component" value="Unassembled WGS sequence"/>
</dbReference>
<keyword evidence="5" id="KW-1185">Reference proteome</keyword>
<dbReference type="STRING" id="1114924.SAMN05216258_101322"/>
<evidence type="ECO:0000256" key="1">
    <source>
        <dbReference type="SAM" id="MobiDB-lite"/>
    </source>
</evidence>
<dbReference type="InterPro" id="IPR048341">
    <property type="entry name" value="DUF1285_N"/>
</dbReference>
<dbReference type="InterPro" id="IPR023361">
    <property type="entry name" value="DUF1285_beta_roll_sf"/>
</dbReference>
<dbReference type="OrthoDB" id="3078366at2"/>
<dbReference type="Gene3D" id="3.10.540.10">
    <property type="entry name" value="duf1285 like domain"/>
    <property type="match status" value="1"/>
</dbReference>
<gene>
    <name evidence="4" type="ORF">SAMN05216258_101322</name>
</gene>
<dbReference type="AlphaFoldDB" id="A0A1I3BSZ1"/>
<protein>
    <recommendedName>
        <fullName evidence="6">Proteophosphoglycan</fullName>
    </recommendedName>
</protein>
<dbReference type="Gene3D" id="2.20.70.10">
    <property type="match status" value="1"/>
</dbReference>
<dbReference type="Gene3D" id="2.30.270.10">
    <property type="entry name" value="duf1285 protein"/>
    <property type="match status" value="1"/>
</dbReference>
<dbReference type="InterPro" id="IPR010707">
    <property type="entry name" value="DUF1285"/>
</dbReference>
<evidence type="ECO:0000313" key="4">
    <source>
        <dbReference type="EMBL" id="SFH65392.1"/>
    </source>
</evidence>
<dbReference type="EMBL" id="FOQH01000001">
    <property type="protein sequence ID" value="SFH65392.1"/>
    <property type="molecule type" value="Genomic_DNA"/>
</dbReference>